<dbReference type="Gene3D" id="2.60.120.200">
    <property type="match status" value="1"/>
</dbReference>
<dbReference type="SUPFAM" id="SSF51126">
    <property type="entry name" value="Pectin lyase-like"/>
    <property type="match status" value="1"/>
</dbReference>
<gene>
    <name evidence="1" type="ORF">MGWOODY_Mmi2533</name>
</gene>
<name>A0A160VDW6_9ZZZZ</name>
<dbReference type="InterPro" id="IPR026444">
    <property type="entry name" value="Secre_tail"/>
</dbReference>
<reference evidence="1" key="1">
    <citation type="submission" date="2015-10" db="EMBL/GenBank/DDBJ databases">
        <authorList>
            <person name="Gilbert D.G."/>
        </authorList>
    </citation>
    <scope>NUCLEOTIDE SEQUENCE</scope>
</reference>
<accession>A0A160VDW6</accession>
<dbReference type="SUPFAM" id="SSF49899">
    <property type="entry name" value="Concanavalin A-like lectins/glucanases"/>
    <property type="match status" value="1"/>
</dbReference>
<dbReference type="EMBL" id="FAXC01000053">
    <property type="protein sequence ID" value="CUV08382.1"/>
    <property type="molecule type" value="Genomic_DNA"/>
</dbReference>
<dbReference type="NCBIfam" id="TIGR04183">
    <property type="entry name" value="Por_Secre_tail"/>
    <property type="match status" value="1"/>
</dbReference>
<protein>
    <submittedName>
        <fullName evidence="1">YapH protein</fullName>
    </submittedName>
</protein>
<dbReference type="InterPro" id="IPR012334">
    <property type="entry name" value="Pectin_lyas_fold"/>
</dbReference>
<dbReference type="Gene3D" id="2.160.20.10">
    <property type="entry name" value="Single-stranded right-handed beta-helix, Pectin lyase-like"/>
    <property type="match status" value="2"/>
</dbReference>
<organism evidence="1">
    <name type="scientific">hydrothermal vent metagenome</name>
    <dbReference type="NCBI Taxonomy" id="652676"/>
    <lineage>
        <taxon>unclassified sequences</taxon>
        <taxon>metagenomes</taxon>
        <taxon>ecological metagenomes</taxon>
    </lineage>
</organism>
<evidence type="ECO:0000313" key="1">
    <source>
        <dbReference type="EMBL" id="CUV08382.1"/>
    </source>
</evidence>
<dbReference type="Pfam" id="PF13385">
    <property type="entry name" value="Laminin_G_3"/>
    <property type="match status" value="1"/>
</dbReference>
<sequence length="1293" mass="146295">MGYQPVDNEGLDENHESPFIWVYEGVNIKYGFGSGDQRHYSIVDSVILNRKTWYHIATTFDGTNYRLFVNGEEVHNTTNFAGKTPYPTPVRFIGGAHVGYQRGRFFGKIDEVRMWSVAKTQVEIQEKMNDQLTGNESGLVAYYPMDIDNQYVLDRSGNNYHGTMIGPVVKSRYFSDECPKPDGTMDCPYPTIASALEDVRAWDRIIIREGRYTEFIMKDGINIEGTDYTWYQLDPDFGGPPTNTITIEPYPNETVVIDGSISINVDWEPYYHNGHGLFRAILDSAAIADEIQRPFRDVYGVWINDRYQIPAVSPNIKNPTDPSYGGPNDHVPGTFWEVDVVHSTMQFGEVRLGSVMSINREYGLARLDMLDTLEEWAFDPQNEMLYIYADERFIPSSTNVRIRVLHRMINFQKVANVEFRNINFFGGSVATMGLNILFEDCKFEHLHDITIPPYRNQGNLCAGLFSQNAVYINCIFSRIPFTYSLKMGGIQSLVENCLFTNMDWWANPGGGAPGLGHVIRFVTFENSKIGGLGGPSLVEYCRIEDFTDPCDCSGINRGAHGAPRSMTRYNWVINGPGANGIRFDGGTSGAGNRRGDVHHLVTAGNHRGMRLKGDYHELYHVTTYDNWTLDIDLFVGKYKEPGELNQGFALDYTPGNQHSVLRNSLVESSLGCPTPDCWPYPSSENGGNNPGDAFYLLEKGIWFGTAFGNASLHKELTNPWQRSLTYADDSLYFDGYYRPDDRTQDYDFRPRKGSTLIDAGVVIPGINDGQDLQQNWPPSYLGQNRRFVGDAPDIGAYEYGDSVYWIPGYRYPHPSFPIPRDNAPDVIPDYSVVWNYPYKRDYSSTMASVTINGPGVNRSEIFRYPNNVMFQEFQPGGFYTWAVTVDGMSGGTWSFQVDNDIFPMNDRSIDTTLHEVIPLKNQKTLEVSENNIAFFRFDVPSTIDESWDIDFNLFVKEVENLTGGIVVYKHDHPDWGEKNDQRNIGVIDHTLSTAIDTLHSLDPESPISLNMSSIINEPGEYSFALAGLDSNDHVTFHSYEAGGIRVQGYFTKKELWPSLSFTPSLDSVNIVLTMPQNDSTIVLMGTPGDSILFQWRLTHEMDYNINSYLLQIGLPYASNDGRSIDTLYNETEVNNNSVNISKDEILDMLVEAKVLQGEFEWDVTGILSTGEMVSIMSNSFSTVIDDKNYELTFPDEYRLYDNYPNPFNPVTTIAYDLKAWSIVNLQIFDIMGRKLMTLESSVKAPGHHYTMWNGKNSKGFQMASGVYFYRLTVENAITGKNAYTKVEKMMIVK</sequence>
<dbReference type="Gene3D" id="2.60.40.4070">
    <property type="match status" value="1"/>
</dbReference>
<dbReference type="InterPro" id="IPR011050">
    <property type="entry name" value="Pectin_lyase_fold/virulence"/>
</dbReference>
<proteinExistence type="predicted"/>
<dbReference type="InterPro" id="IPR013320">
    <property type="entry name" value="ConA-like_dom_sf"/>
</dbReference>